<evidence type="ECO:0000256" key="2">
    <source>
        <dbReference type="SAM" id="SignalP"/>
    </source>
</evidence>
<evidence type="ECO:0000313" key="3">
    <source>
        <dbReference type="EMBL" id="ONK57414.1"/>
    </source>
</evidence>
<dbReference type="Proteomes" id="UP000243459">
    <property type="component" value="Chromosome 9"/>
</dbReference>
<proteinExistence type="predicted"/>
<organism evidence="3 4">
    <name type="scientific">Asparagus officinalis</name>
    <name type="common">Garden asparagus</name>
    <dbReference type="NCBI Taxonomy" id="4686"/>
    <lineage>
        <taxon>Eukaryota</taxon>
        <taxon>Viridiplantae</taxon>
        <taxon>Streptophyta</taxon>
        <taxon>Embryophyta</taxon>
        <taxon>Tracheophyta</taxon>
        <taxon>Spermatophyta</taxon>
        <taxon>Magnoliopsida</taxon>
        <taxon>Liliopsida</taxon>
        <taxon>Asparagales</taxon>
        <taxon>Asparagaceae</taxon>
        <taxon>Asparagoideae</taxon>
        <taxon>Asparagus</taxon>
    </lineage>
</organism>
<feature type="signal peptide" evidence="2">
    <location>
        <begin position="1"/>
        <end position="16"/>
    </location>
</feature>
<evidence type="ECO:0000313" key="4">
    <source>
        <dbReference type="Proteomes" id="UP000243459"/>
    </source>
</evidence>
<keyword evidence="4" id="KW-1185">Reference proteome</keyword>
<sequence>MLMLLLLSALIPIVPSLLPLRYANTREPANSPRENTKAAGRWHSRNNKAQEMATAGMRLLYERAEEEGKREGVQ</sequence>
<feature type="chain" id="PRO_5024451776" description="Secreted protein" evidence="2">
    <location>
        <begin position="17"/>
        <end position="74"/>
    </location>
</feature>
<dbReference type="EMBL" id="CM007389">
    <property type="protein sequence ID" value="ONK57414.1"/>
    <property type="molecule type" value="Genomic_DNA"/>
</dbReference>
<name>A0A5P1E455_ASPOF</name>
<accession>A0A5P1E455</accession>
<keyword evidence="2" id="KW-0732">Signal</keyword>
<protein>
    <recommendedName>
        <fullName evidence="5">Secreted protein</fullName>
    </recommendedName>
</protein>
<reference evidence="4" key="1">
    <citation type="journal article" date="2017" name="Nat. Commun.">
        <title>The asparagus genome sheds light on the origin and evolution of a young Y chromosome.</title>
        <authorList>
            <person name="Harkess A."/>
            <person name="Zhou J."/>
            <person name="Xu C."/>
            <person name="Bowers J.E."/>
            <person name="Van der Hulst R."/>
            <person name="Ayyampalayam S."/>
            <person name="Mercati F."/>
            <person name="Riccardi P."/>
            <person name="McKain M.R."/>
            <person name="Kakrana A."/>
            <person name="Tang H."/>
            <person name="Ray J."/>
            <person name="Groenendijk J."/>
            <person name="Arikit S."/>
            <person name="Mathioni S.M."/>
            <person name="Nakano M."/>
            <person name="Shan H."/>
            <person name="Telgmann-Rauber A."/>
            <person name="Kanno A."/>
            <person name="Yue Z."/>
            <person name="Chen H."/>
            <person name="Li W."/>
            <person name="Chen Y."/>
            <person name="Xu X."/>
            <person name="Zhang Y."/>
            <person name="Luo S."/>
            <person name="Chen H."/>
            <person name="Gao J."/>
            <person name="Mao Z."/>
            <person name="Pires J.C."/>
            <person name="Luo M."/>
            <person name="Kudrna D."/>
            <person name="Wing R.A."/>
            <person name="Meyers B.C."/>
            <person name="Yi K."/>
            <person name="Kong H."/>
            <person name="Lavrijsen P."/>
            <person name="Sunseri F."/>
            <person name="Falavigna A."/>
            <person name="Ye Y."/>
            <person name="Leebens-Mack J.H."/>
            <person name="Chen G."/>
        </authorList>
    </citation>
    <scope>NUCLEOTIDE SEQUENCE [LARGE SCALE GENOMIC DNA]</scope>
    <source>
        <strain evidence="4">cv. DH0086</strain>
    </source>
</reference>
<evidence type="ECO:0008006" key="5">
    <source>
        <dbReference type="Google" id="ProtNLM"/>
    </source>
</evidence>
<gene>
    <name evidence="3" type="ORF">A4U43_C09F270</name>
</gene>
<dbReference type="Gramene" id="ONK57414">
    <property type="protein sequence ID" value="ONK57414"/>
    <property type="gene ID" value="A4U43_C09F270"/>
</dbReference>
<evidence type="ECO:0000256" key="1">
    <source>
        <dbReference type="SAM" id="MobiDB-lite"/>
    </source>
</evidence>
<dbReference type="AlphaFoldDB" id="A0A5P1E455"/>
<feature type="region of interest" description="Disordered" evidence="1">
    <location>
        <begin position="26"/>
        <end position="47"/>
    </location>
</feature>